<dbReference type="Proteomes" id="UP000828390">
    <property type="component" value="Unassembled WGS sequence"/>
</dbReference>
<evidence type="ECO:0000313" key="1">
    <source>
        <dbReference type="EMBL" id="KAH3856948.1"/>
    </source>
</evidence>
<dbReference type="EMBL" id="JAIWYP010000003">
    <property type="protein sequence ID" value="KAH3856948.1"/>
    <property type="molecule type" value="Genomic_DNA"/>
</dbReference>
<evidence type="ECO:0000313" key="2">
    <source>
        <dbReference type="Proteomes" id="UP000828390"/>
    </source>
</evidence>
<reference evidence="1" key="1">
    <citation type="journal article" date="2019" name="bioRxiv">
        <title>The Genome of the Zebra Mussel, Dreissena polymorpha: A Resource for Invasive Species Research.</title>
        <authorList>
            <person name="McCartney M.A."/>
            <person name="Auch B."/>
            <person name="Kono T."/>
            <person name="Mallez S."/>
            <person name="Zhang Y."/>
            <person name="Obille A."/>
            <person name="Becker A."/>
            <person name="Abrahante J.E."/>
            <person name="Garbe J."/>
            <person name="Badalamenti J.P."/>
            <person name="Herman A."/>
            <person name="Mangelson H."/>
            <person name="Liachko I."/>
            <person name="Sullivan S."/>
            <person name="Sone E.D."/>
            <person name="Koren S."/>
            <person name="Silverstein K.A.T."/>
            <person name="Beckman K.B."/>
            <person name="Gohl D.M."/>
        </authorList>
    </citation>
    <scope>NUCLEOTIDE SEQUENCE</scope>
    <source>
        <strain evidence="1">Duluth1</strain>
        <tissue evidence="1">Whole animal</tissue>
    </source>
</reference>
<gene>
    <name evidence="1" type="ORF">DPMN_099544</name>
</gene>
<keyword evidence="2" id="KW-1185">Reference proteome</keyword>
<comment type="caution">
    <text evidence="1">The sequence shown here is derived from an EMBL/GenBank/DDBJ whole genome shotgun (WGS) entry which is preliminary data.</text>
</comment>
<dbReference type="AlphaFoldDB" id="A0A9D4R7C1"/>
<sequence length="111" mass="12948">MWNDRYAKTDSGEVLMSAKRSKQDIAYDHRDCEELTKDGPSVSNIPNWDIVEAHIVRKPLPEIQHWVDRCRGRHWPPAQLLEAARVAPCFLVPSGHPDSDYKREEWRLART</sequence>
<organism evidence="1 2">
    <name type="scientific">Dreissena polymorpha</name>
    <name type="common">Zebra mussel</name>
    <name type="synonym">Mytilus polymorpha</name>
    <dbReference type="NCBI Taxonomy" id="45954"/>
    <lineage>
        <taxon>Eukaryota</taxon>
        <taxon>Metazoa</taxon>
        <taxon>Spiralia</taxon>
        <taxon>Lophotrochozoa</taxon>
        <taxon>Mollusca</taxon>
        <taxon>Bivalvia</taxon>
        <taxon>Autobranchia</taxon>
        <taxon>Heteroconchia</taxon>
        <taxon>Euheterodonta</taxon>
        <taxon>Imparidentia</taxon>
        <taxon>Neoheterodontei</taxon>
        <taxon>Myida</taxon>
        <taxon>Dreissenoidea</taxon>
        <taxon>Dreissenidae</taxon>
        <taxon>Dreissena</taxon>
    </lineage>
</organism>
<reference evidence="1" key="2">
    <citation type="submission" date="2020-11" db="EMBL/GenBank/DDBJ databases">
        <authorList>
            <person name="McCartney M.A."/>
            <person name="Auch B."/>
            <person name="Kono T."/>
            <person name="Mallez S."/>
            <person name="Becker A."/>
            <person name="Gohl D.M."/>
            <person name="Silverstein K.A.T."/>
            <person name="Koren S."/>
            <person name="Bechman K.B."/>
            <person name="Herman A."/>
            <person name="Abrahante J.E."/>
            <person name="Garbe J."/>
        </authorList>
    </citation>
    <scope>NUCLEOTIDE SEQUENCE</scope>
    <source>
        <strain evidence="1">Duluth1</strain>
        <tissue evidence="1">Whole animal</tissue>
    </source>
</reference>
<protein>
    <submittedName>
        <fullName evidence="1">Uncharacterized protein</fullName>
    </submittedName>
</protein>
<proteinExistence type="predicted"/>
<accession>A0A9D4R7C1</accession>
<name>A0A9D4R7C1_DREPO</name>